<dbReference type="InterPro" id="IPR013766">
    <property type="entry name" value="Thioredoxin_domain"/>
</dbReference>
<evidence type="ECO:0000259" key="8">
    <source>
        <dbReference type="PROSITE" id="PS51352"/>
    </source>
</evidence>
<feature type="domain" description="Thioredoxin" evidence="8">
    <location>
        <begin position="58"/>
        <end position="247"/>
    </location>
</feature>
<dbReference type="InterPro" id="IPR036249">
    <property type="entry name" value="Thioredoxin-like_sf"/>
</dbReference>
<keyword evidence="3" id="KW-0560">Oxidoreductase</keyword>
<sequence length="249" mass="26457">MGLEPVRKAVVGPRVRVVAAAAAAAVLLGVLTVAALDQPVDPGGTVAVSEPEQAGDSQAAGPATPTAQPTPTWEGPAVPPIDMKLAQGAQSAPVTIVEFGDFTCASCGQFARTVEPALRRRYIDTGVVRLFWRDFPAQGRESTRAAIAARAAAEQDMFWPFHDALYADQSSFTDERLRSLAGRVGLDVARFDADRRDPALRRAVEQDFAFGAQLGVPGTPAFLINGEVFFGAQPLAKFVAAIEKARTRR</sequence>
<evidence type="ECO:0000313" key="9">
    <source>
        <dbReference type="EMBL" id="MBB6347205.1"/>
    </source>
</evidence>
<keyword evidence="4" id="KW-1015">Disulfide bond</keyword>
<evidence type="ECO:0000313" key="10">
    <source>
        <dbReference type="Proteomes" id="UP000583800"/>
    </source>
</evidence>
<dbReference type="InterPro" id="IPR012336">
    <property type="entry name" value="Thioredoxin-like_fold"/>
</dbReference>
<evidence type="ECO:0000256" key="5">
    <source>
        <dbReference type="ARBA" id="ARBA00023284"/>
    </source>
</evidence>
<name>A0A7X0C4C0_9ACTN</name>
<comment type="similarity">
    <text evidence="1">Belongs to the thioredoxin family. DsbA subfamily.</text>
</comment>
<keyword evidence="10" id="KW-1185">Reference proteome</keyword>
<feature type="chain" id="PRO_5031351150" evidence="7">
    <location>
        <begin position="36"/>
        <end position="249"/>
    </location>
</feature>
<organism evidence="9 10">
    <name type="scientific">Nonomuraea muscovyensis</name>
    <dbReference type="NCBI Taxonomy" id="1124761"/>
    <lineage>
        <taxon>Bacteria</taxon>
        <taxon>Bacillati</taxon>
        <taxon>Actinomycetota</taxon>
        <taxon>Actinomycetes</taxon>
        <taxon>Streptosporangiales</taxon>
        <taxon>Streptosporangiaceae</taxon>
        <taxon>Nonomuraea</taxon>
    </lineage>
</organism>
<dbReference type="RefSeq" id="WP_185085193.1">
    <property type="nucleotide sequence ID" value="NZ_JACHJB010000002.1"/>
</dbReference>
<dbReference type="Gene3D" id="3.40.30.10">
    <property type="entry name" value="Glutaredoxin"/>
    <property type="match status" value="1"/>
</dbReference>
<proteinExistence type="inferred from homology"/>
<dbReference type="Pfam" id="PF13462">
    <property type="entry name" value="Thioredoxin_4"/>
    <property type="match status" value="1"/>
</dbReference>
<accession>A0A7X0C4C0</accession>
<dbReference type="Proteomes" id="UP000583800">
    <property type="component" value="Unassembled WGS sequence"/>
</dbReference>
<evidence type="ECO:0000256" key="4">
    <source>
        <dbReference type="ARBA" id="ARBA00023157"/>
    </source>
</evidence>
<feature type="region of interest" description="Disordered" evidence="6">
    <location>
        <begin position="44"/>
        <end position="77"/>
    </location>
</feature>
<evidence type="ECO:0000256" key="1">
    <source>
        <dbReference type="ARBA" id="ARBA00005791"/>
    </source>
</evidence>
<dbReference type="GO" id="GO:0016853">
    <property type="term" value="F:isomerase activity"/>
    <property type="evidence" value="ECO:0007669"/>
    <property type="project" value="UniProtKB-KW"/>
</dbReference>
<evidence type="ECO:0000256" key="2">
    <source>
        <dbReference type="ARBA" id="ARBA00022729"/>
    </source>
</evidence>
<dbReference type="PANTHER" id="PTHR13887:SF14">
    <property type="entry name" value="DISULFIDE BOND FORMATION PROTEIN D"/>
    <property type="match status" value="1"/>
</dbReference>
<feature type="signal peptide" evidence="7">
    <location>
        <begin position="1"/>
        <end position="35"/>
    </location>
</feature>
<dbReference type="AlphaFoldDB" id="A0A7X0C4C0"/>
<dbReference type="GO" id="GO:0016491">
    <property type="term" value="F:oxidoreductase activity"/>
    <property type="evidence" value="ECO:0007669"/>
    <property type="project" value="UniProtKB-KW"/>
</dbReference>
<reference evidence="9 10" key="1">
    <citation type="submission" date="2020-08" db="EMBL/GenBank/DDBJ databases">
        <title>Sequencing the genomes of 1000 actinobacteria strains.</title>
        <authorList>
            <person name="Klenk H.-P."/>
        </authorList>
    </citation>
    <scope>NUCLEOTIDE SEQUENCE [LARGE SCALE GENOMIC DNA]</scope>
    <source>
        <strain evidence="9 10">DSM 45913</strain>
    </source>
</reference>
<keyword evidence="9" id="KW-0413">Isomerase</keyword>
<dbReference type="SUPFAM" id="SSF52833">
    <property type="entry name" value="Thioredoxin-like"/>
    <property type="match status" value="1"/>
</dbReference>
<evidence type="ECO:0000256" key="7">
    <source>
        <dbReference type="SAM" id="SignalP"/>
    </source>
</evidence>
<evidence type="ECO:0000256" key="6">
    <source>
        <dbReference type="SAM" id="MobiDB-lite"/>
    </source>
</evidence>
<feature type="compositionally biased region" description="Low complexity" evidence="6">
    <location>
        <begin position="58"/>
        <end position="72"/>
    </location>
</feature>
<dbReference type="PANTHER" id="PTHR13887">
    <property type="entry name" value="GLUTATHIONE S-TRANSFERASE KAPPA"/>
    <property type="match status" value="1"/>
</dbReference>
<dbReference type="EMBL" id="JACHJB010000002">
    <property type="protein sequence ID" value="MBB6347205.1"/>
    <property type="molecule type" value="Genomic_DNA"/>
</dbReference>
<dbReference type="PROSITE" id="PS51352">
    <property type="entry name" value="THIOREDOXIN_2"/>
    <property type="match status" value="1"/>
</dbReference>
<keyword evidence="2 7" id="KW-0732">Signal</keyword>
<evidence type="ECO:0000256" key="3">
    <source>
        <dbReference type="ARBA" id="ARBA00023002"/>
    </source>
</evidence>
<protein>
    <submittedName>
        <fullName evidence="9">Protein-disulfide isomerase</fullName>
    </submittedName>
</protein>
<gene>
    <name evidence="9" type="ORF">FHU36_003750</name>
</gene>
<keyword evidence="5" id="KW-0676">Redox-active center</keyword>
<comment type="caution">
    <text evidence="9">The sequence shown here is derived from an EMBL/GenBank/DDBJ whole genome shotgun (WGS) entry which is preliminary data.</text>
</comment>